<evidence type="ECO:0000313" key="1">
    <source>
        <dbReference type="EMBL" id="KAI4311574.1"/>
    </source>
</evidence>
<reference evidence="2" key="1">
    <citation type="journal article" date="2023" name="Front. Plant Sci.">
        <title>Chromosomal-level genome assembly of Melastoma candidum provides insights into trichome evolution.</title>
        <authorList>
            <person name="Zhong Y."/>
            <person name="Wu W."/>
            <person name="Sun C."/>
            <person name="Zou P."/>
            <person name="Liu Y."/>
            <person name="Dai S."/>
            <person name="Zhou R."/>
        </authorList>
    </citation>
    <scope>NUCLEOTIDE SEQUENCE [LARGE SCALE GENOMIC DNA]</scope>
</reference>
<proteinExistence type="predicted"/>
<organism evidence="1 2">
    <name type="scientific">Melastoma candidum</name>
    <dbReference type="NCBI Taxonomy" id="119954"/>
    <lineage>
        <taxon>Eukaryota</taxon>
        <taxon>Viridiplantae</taxon>
        <taxon>Streptophyta</taxon>
        <taxon>Embryophyta</taxon>
        <taxon>Tracheophyta</taxon>
        <taxon>Spermatophyta</taxon>
        <taxon>Magnoliopsida</taxon>
        <taxon>eudicotyledons</taxon>
        <taxon>Gunneridae</taxon>
        <taxon>Pentapetalae</taxon>
        <taxon>rosids</taxon>
        <taxon>malvids</taxon>
        <taxon>Myrtales</taxon>
        <taxon>Melastomataceae</taxon>
        <taxon>Melastomatoideae</taxon>
        <taxon>Melastomateae</taxon>
        <taxon>Melastoma</taxon>
    </lineage>
</organism>
<protein>
    <submittedName>
        <fullName evidence="1">Uncharacterized protein</fullName>
    </submittedName>
</protein>
<sequence length="468" mass="51975">MESTGRNSFNPNKQLKEEFVSNLSGSSMLEIAALSTIFPVVILLRHSFSSYKSHDPAYKVALSKKSDKFDTSRNWTSFIATLTMDFLLIVFPILLFLTVLAEWIHLSALLLMFVLGSLIVITRSGSSVPSKATLDTLRMDVSLYRVCLMVITCLCILAVDFRVFPRRYAKTETYGTSLMDLGVGSFVLANAFVSRQARHASTLNLRSALSTSGPLILLGFGRLASTAGVDYQVHVGEYGVHWNFFFTLAAVAVLTSLINVPPQYCGILGSLILVGYQFSLNNGLNTYLVSSDRGSSIISQNKEGVFSILGYWGMYLLGVNLGNYLFFKDRSSSNIQRKAWTRRKVWTFAVLFWLLAILLNQHVERVSRRMCNLSYVTLVVAVNLQWLAILMLSDYVPGSSSSILEDAFNRNLLASFLVANVLTGVVNLSFDTLFASTSTALLILSAYLYLLSVIAGTLDFYGVRSKFW</sequence>
<name>A0ACB9LJS6_9MYRT</name>
<keyword evidence="2" id="KW-1185">Reference proteome</keyword>
<gene>
    <name evidence="1" type="ORF">MLD38_036461</name>
</gene>
<dbReference type="Proteomes" id="UP001057402">
    <property type="component" value="Chromosome 11"/>
</dbReference>
<comment type="caution">
    <text evidence="1">The sequence shown here is derived from an EMBL/GenBank/DDBJ whole genome shotgun (WGS) entry which is preliminary data.</text>
</comment>
<evidence type="ECO:0000313" key="2">
    <source>
        <dbReference type="Proteomes" id="UP001057402"/>
    </source>
</evidence>
<accession>A0ACB9LJS6</accession>
<dbReference type="EMBL" id="CM042890">
    <property type="protein sequence ID" value="KAI4311574.1"/>
    <property type="molecule type" value="Genomic_DNA"/>
</dbReference>